<dbReference type="AlphaFoldDB" id="A0ABD2A089"/>
<comment type="caution">
    <text evidence="2">The sequence shown here is derived from an EMBL/GenBank/DDBJ whole genome shotgun (WGS) entry which is preliminary data.</text>
</comment>
<gene>
    <name evidence="2" type="ORF">V1478_016605</name>
</gene>
<evidence type="ECO:0000313" key="2">
    <source>
        <dbReference type="EMBL" id="KAL2714048.1"/>
    </source>
</evidence>
<organism evidence="2 3">
    <name type="scientific">Vespula squamosa</name>
    <name type="common">Southern yellow jacket</name>
    <name type="synonym">Wasp</name>
    <dbReference type="NCBI Taxonomy" id="30214"/>
    <lineage>
        <taxon>Eukaryota</taxon>
        <taxon>Metazoa</taxon>
        <taxon>Ecdysozoa</taxon>
        <taxon>Arthropoda</taxon>
        <taxon>Hexapoda</taxon>
        <taxon>Insecta</taxon>
        <taxon>Pterygota</taxon>
        <taxon>Neoptera</taxon>
        <taxon>Endopterygota</taxon>
        <taxon>Hymenoptera</taxon>
        <taxon>Apocrita</taxon>
        <taxon>Aculeata</taxon>
        <taxon>Vespoidea</taxon>
        <taxon>Vespidae</taxon>
        <taxon>Vespinae</taxon>
        <taxon>Vespula</taxon>
    </lineage>
</organism>
<reference evidence="2 3" key="1">
    <citation type="journal article" date="2024" name="Ann. Entomol. Soc. Am.">
        <title>Genomic analyses of the southern and eastern yellowjacket wasps (Hymenoptera: Vespidae) reveal evolutionary signatures of social life.</title>
        <authorList>
            <person name="Catto M.A."/>
            <person name="Caine P.B."/>
            <person name="Orr S.E."/>
            <person name="Hunt B.G."/>
            <person name="Goodisman M.A.D."/>
        </authorList>
    </citation>
    <scope>NUCLEOTIDE SEQUENCE [LARGE SCALE GENOMIC DNA]</scope>
    <source>
        <strain evidence="2">233</strain>
        <tissue evidence="2">Head and thorax</tissue>
    </source>
</reference>
<name>A0ABD2A089_VESSQ</name>
<protein>
    <submittedName>
        <fullName evidence="2">Uncharacterized protein</fullName>
    </submittedName>
</protein>
<accession>A0ABD2A089</accession>
<sequence length="94" mass="10976">MDFAERRQRQAALGPINLEFIAAIICLRIFEGCVEGREEGRKMVRTDLRTDTLLALSEKEKKDEKEDEEEGEKRWEAHARGQTVKFIRGHSSEW</sequence>
<evidence type="ECO:0000256" key="1">
    <source>
        <dbReference type="SAM" id="MobiDB-lite"/>
    </source>
</evidence>
<keyword evidence="3" id="KW-1185">Reference proteome</keyword>
<dbReference type="EMBL" id="JAUDFV010000157">
    <property type="protein sequence ID" value="KAL2714048.1"/>
    <property type="molecule type" value="Genomic_DNA"/>
</dbReference>
<evidence type="ECO:0000313" key="3">
    <source>
        <dbReference type="Proteomes" id="UP001607302"/>
    </source>
</evidence>
<proteinExistence type="predicted"/>
<dbReference type="Proteomes" id="UP001607302">
    <property type="component" value="Unassembled WGS sequence"/>
</dbReference>
<feature type="region of interest" description="Disordered" evidence="1">
    <location>
        <begin position="57"/>
        <end position="76"/>
    </location>
</feature>